<dbReference type="EMBL" id="QPJU01000002">
    <property type="protein sequence ID" value="RCX10683.1"/>
    <property type="molecule type" value="Genomic_DNA"/>
</dbReference>
<dbReference type="Proteomes" id="UP000252174">
    <property type="component" value="Unassembled WGS sequence"/>
</dbReference>
<dbReference type="PANTHER" id="PTHR14289:SF16">
    <property type="entry name" value="POLYMERASE DELTA-INTERACTING PROTEIN 2"/>
    <property type="match status" value="1"/>
</dbReference>
<protein>
    <recommendedName>
        <fullName evidence="1 2">Protein ApaG</fullName>
    </recommendedName>
</protein>
<reference evidence="4 5" key="1">
    <citation type="submission" date="2018-07" db="EMBL/GenBank/DDBJ databases">
        <title>Genomic Encyclopedia of Type Strains, Phase IV (KMG-IV): sequencing the most valuable type-strain genomes for metagenomic binning, comparative biology and taxonomic classification.</title>
        <authorList>
            <person name="Goeker M."/>
        </authorList>
    </citation>
    <scope>NUCLEOTIDE SEQUENCE [LARGE SCALE GENOMIC DNA]</scope>
    <source>
        <strain evidence="4 5">DSM 100911</strain>
    </source>
</reference>
<dbReference type="RefSeq" id="WP_114482283.1">
    <property type="nucleotide sequence ID" value="NZ_QPJU01000002.1"/>
</dbReference>
<keyword evidence="5" id="KW-1185">Reference proteome</keyword>
<dbReference type="GO" id="GO:0070987">
    <property type="term" value="P:error-free translesion synthesis"/>
    <property type="evidence" value="ECO:0007669"/>
    <property type="project" value="TreeGrafter"/>
</dbReference>
<feature type="domain" description="ApaG" evidence="3">
    <location>
        <begin position="9"/>
        <end position="133"/>
    </location>
</feature>
<dbReference type="Pfam" id="PF04379">
    <property type="entry name" value="DUF525"/>
    <property type="match status" value="1"/>
</dbReference>
<dbReference type="SUPFAM" id="SSF110069">
    <property type="entry name" value="ApaG-like"/>
    <property type="match status" value="1"/>
</dbReference>
<evidence type="ECO:0000256" key="1">
    <source>
        <dbReference type="ARBA" id="ARBA00017693"/>
    </source>
</evidence>
<accession>A0A369ANQ4</accession>
<evidence type="ECO:0000256" key="2">
    <source>
        <dbReference type="HAMAP-Rule" id="MF_00791"/>
    </source>
</evidence>
<dbReference type="PANTHER" id="PTHR14289">
    <property type="entry name" value="F-BOX ONLY PROTEIN 3"/>
    <property type="match status" value="1"/>
</dbReference>
<proteinExistence type="inferred from homology"/>
<evidence type="ECO:0000259" key="3">
    <source>
        <dbReference type="PROSITE" id="PS51087"/>
    </source>
</evidence>
<dbReference type="PROSITE" id="PS51087">
    <property type="entry name" value="APAG"/>
    <property type="match status" value="1"/>
</dbReference>
<dbReference type="OrthoDB" id="9795226at2"/>
<dbReference type="InterPro" id="IPR036767">
    <property type="entry name" value="ApaG_sf"/>
</dbReference>
<dbReference type="Gene3D" id="2.60.40.1470">
    <property type="entry name" value="ApaG domain"/>
    <property type="match status" value="1"/>
</dbReference>
<comment type="caution">
    <text evidence="4">The sequence shown here is derived from an EMBL/GenBank/DDBJ whole genome shotgun (WGS) entry which is preliminary data.</text>
</comment>
<dbReference type="InterPro" id="IPR023065">
    <property type="entry name" value="Uncharacterised_ApaG"/>
</dbReference>
<dbReference type="AlphaFoldDB" id="A0A369ANQ4"/>
<evidence type="ECO:0000313" key="5">
    <source>
        <dbReference type="Proteomes" id="UP000252174"/>
    </source>
</evidence>
<organism evidence="4 5">
    <name type="scientific">Extensimonas vulgaris</name>
    <dbReference type="NCBI Taxonomy" id="1031594"/>
    <lineage>
        <taxon>Bacteria</taxon>
        <taxon>Pseudomonadati</taxon>
        <taxon>Pseudomonadota</taxon>
        <taxon>Betaproteobacteria</taxon>
        <taxon>Burkholderiales</taxon>
        <taxon>Comamonadaceae</taxon>
        <taxon>Extensimonas</taxon>
    </lineage>
</organism>
<name>A0A369ANQ4_9BURK</name>
<gene>
    <name evidence="2" type="primary">apaG</name>
    <name evidence="4" type="ORF">DFR45_10284</name>
</gene>
<evidence type="ECO:0000313" key="4">
    <source>
        <dbReference type="EMBL" id="RCX10683.1"/>
    </source>
</evidence>
<sequence length="144" mass="15389">MSKPASKHPQPTYRFAVAAEPEYLPEESAPGAGIFRFAYTITITNTGTAPAQLIARRWVICDAHGHTEEVKGLGVVGQQPLLQPGESFQYTSGCSLRTASGTMHGHYFCVGEDGTPFDCEIPLFVLEAADPDAPGASSKGRVLH</sequence>
<dbReference type="HAMAP" id="MF_00791">
    <property type="entry name" value="ApaG"/>
    <property type="match status" value="1"/>
</dbReference>
<dbReference type="InterPro" id="IPR007474">
    <property type="entry name" value="ApaG_domain"/>
</dbReference>
<dbReference type="NCBIfam" id="NF003967">
    <property type="entry name" value="PRK05461.1"/>
    <property type="match status" value="1"/>
</dbReference>